<dbReference type="Gene3D" id="2.30.29.30">
    <property type="entry name" value="Pleckstrin-homology domain (PH domain)/Phosphotyrosine-binding domain (PTB)"/>
    <property type="match status" value="1"/>
</dbReference>
<dbReference type="InterPro" id="IPR011993">
    <property type="entry name" value="PH-like_dom_sf"/>
</dbReference>
<dbReference type="InterPro" id="IPR001849">
    <property type="entry name" value="PH_domain"/>
</dbReference>
<dbReference type="PROSITE" id="PS50003">
    <property type="entry name" value="PH_DOMAIN"/>
    <property type="match status" value="1"/>
</dbReference>
<evidence type="ECO:0000313" key="3">
    <source>
        <dbReference type="Proteomes" id="UP000494206"/>
    </source>
</evidence>
<organism evidence="2 3">
    <name type="scientific">Caenorhabditis bovis</name>
    <dbReference type="NCBI Taxonomy" id="2654633"/>
    <lineage>
        <taxon>Eukaryota</taxon>
        <taxon>Metazoa</taxon>
        <taxon>Ecdysozoa</taxon>
        <taxon>Nematoda</taxon>
        <taxon>Chromadorea</taxon>
        <taxon>Rhabditida</taxon>
        <taxon>Rhabditina</taxon>
        <taxon>Rhabditomorpha</taxon>
        <taxon>Rhabditoidea</taxon>
        <taxon>Rhabditidae</taxon>
        <taxon>Peloderinae</taxon>
        <taxon>Caenorhabditis</taxon>
    </lineage>
</organism>
<dbReference type="Proteomes" id="UP000494206">
    <property type="component" value="Unassembled WGS sequence"/>
</dbReference>
<evidence type="ECO:0000259" key="1">
    <source>
        <dbReference type="PROSITE" id="PS50003"/>
    </source>
</evidence>
<sequence length="82" mass="9571">MSSVVEKKPPSAKRKYLFLRHRVRTTHMTTKASRRTGSVCSSNGDVVSAEIAGWLNKWTNYIRGYRQRWFVLDSNAVLSYYR</sequence>
<reference evidence="2 3" key="1">
    <citation type="submission" date="2020-04" db="EMBL/GenBank/DDBJ databases">
        <authorList>
            <person name="Laetsch R D."/>
            <person name="Stevens L."/>
            <person name="Kumar S."/>
            <person name="Blaxter L. M."/>
        </authorList>
    </citation>
    <scope>NUCLEOTIDE SEQUENCE [LARGE SCALE GENOMIC DNA]</scope>
</reference>
<feature type="domain" description="PH" evidence="1">
    <location>
        <begin position="48"/>
        <end position="82"/>
    </location>
</feature>
<gene>
    <name evidence="2" type="ORF">CBOVIS_LOCUS4645</name>
</gene>
<accession>A0A8S1EE76</accession>
<keyword evidence="3" id="KW-1185">Reference proteome</keyword>
<dbReference type="OrthoDB" id="1854502at2759"/>
<name>A0A8S1EE76_9PELO</name>
<dbReference type="SUPFAM" id="SSF50729">
    <property type="entry name" value="PH domain-like"/>
    <property type="match status" value="1"/>
</dbReference>
<proteinExistence type="predicted"/>
<evidence type="ECO:0000313" key="2">
    <source>
        <dbReference type="EMBL" id="CAB3401965.1"/>
    </source>
</evidence>
<dbReference type="EMBL" id="CADEPM010000003">
    <property type="protein sequence ID" value="CAB3401965.1"/>
    <property type="molecule type" value="Genomic_DNA"/>
</dbReference>
<protein>
    <recommendedName>
        <fullName evidence="1">PH domain-containing protein</fullName>
    </recommendedName>
</protein>
<dbReference type="AlphaFoldDB" id="A0A8S1EE76"/>
<comment type="caution">
    <text evidence="2">The sequence shown here is derived from an EMBL/GenBank/DDBJ whole genome shotgun (WGS) entry which is preliminary data.</text>
</comment>